<dbReference type="InterPro" id="IPR054722">
    <property type="entry name" value="PolX-like_BBD"/>
</dbReference>
<accession>A0A699UG37</accession>
<evidence type="ECO:0000259" key="1">
    <source>
        <dbReference type="Pfam" id="PF22936"/>
    </source>
</evidence>
<feature type="domain" description="Retrovirus-related Pol polyprotein from transposon TNT 1-94-like beta-barrel" evidence="1">
    <location>
        <begin position="47"/>
        <end position="121"/>
    </location>
</feature>
<comment type="caution">
    <text evidence="2">The sequence shown here is derived from an EMBL/GenBank/DDBJ whole genome shotgun (WGS) entry which is preliminary data.</text>
</comment>
<reference evidence="2" key="1">
    <citation type="journal article" date="2019" name="Sci. Rep.">
        <title>Draft genome of Tanacetum cinerariifolium, the natural source of mosquito coil.</title>
        <authorList>
            <person name="Yamashiro T."/>
            <person name="Shiraishi A."/>
            <person name="Satake H."/>
            <person name="Nakayama K."/>
        </authorList>
    </citation>
    <scope>NUCLEOTIDE SEQUENCE</scope>
</reference>
<proteinExistence type="predicted"/>
<organism evidence="2">
    <name type="scientific">Tanacetum cinerariifolium</name>
    <name type="common">Dalmatian daisy</name>
    <name type="synonym">Chrysanthemum cinerariifolium</name>
    <dbReference type="NCBI Taxonomy" id="118510"/>
    <lineage>
        <taxon>Eukaryota</taxon>
        <taxon>Viridiplantae</taxon>
        <taxon>Streptophyta</taxon>
        <taxon>Embryophyta</taxon>
        <taxon>Tracheophyta</taxon>
        <taxon>Spermatophyta</taxon>
        <taxon>Magnoliopsida</taxon>
        <taxon>eudicotyledons</taxon>
        <taxon>Gunneridae</taxon>
        <taxon>Pentapetalae</taxon>
        <taxon>asterids</taxon>
        <taxon>campanulids</taxon>
        <taxon>Asterales</taxon>
        <taxon>Asteraceae</taxon>
        <taxon>Asteroideae</taxon>
        <taxon>Anthemideae</taxon>
        <taxon>Anthemidinae</taxon>
        <taxon>Tanacetum</taxon>
    </lineage>
</organism>
<evidence type="ECO:0000313" key="2">
    <source>
        <dbReference type="EMBL" id="GFD22045.1"/>
    </source>
</evidence>
<sequence>MLLAKKDSDEQVLLAEDQAWIESSSDSNREISENTVFMAKMEKICLWIIDSGCSKHMTRNRALLTNFVEKFLGTVRFGNNDFAMIAGYGDVVIGSIAIKKVYYVEGLGHNLFSVRQFYEKGLEVTFRKSTCFV</sequence>
<dbReference type="Pfam" id="PF22936">
    <property type="entry name" value="Pol_BBD"/>
    <property type="match status" value="1"/>
</dbReference>
<dbReference type="EMBL" id="BKCJ011334115">
    <property type="protein sequence ID" value="GFD22045.1"/>
    <property type="molecule type" value="Genomic_DNA"/>
</dbReference>
<name>A0A699UG37_TANCI</name>
<gene>
    <name evidence="2" type="ORF">Tci_894014</name>
</gene>
<protein>
    <submittedName>
        <fullName evidence="2">Integrase, catalytic region, zinc finger, CCHC-type, peptidase aspartic, catalytic</fullName>
    </submittedName>
</protein>
<dbReference type="AlphaFoldDB" id="A0A699UG37"/>